<dbReference type="EMBL" id="JAMQJZ010000003">
    <property type="protein sequence ID" value="MDC3419845.1"/>
    <property type="molecule type" value="Genomic_DNA"/>
</dbReference>
<dbReference type="RefSeq" id="WP_259866528.1">
    <property type="nucleotide sequence ID" value="NZ_JAMQJZ010000003.1"/>
</dbReference>
<proteinExistence type="predicted"/>
<name>A0A9X4AIW9_9BACI</name>
<sequence length="63" mass="7223">MKDIKIHVVDNNETGSIGVAIPTTISNRGLIESIKNETLRTQLEIQFYETLKQWAKDNHIDIE</sequence>
<protein>
    <submittedName>
        <fullName evidence="1">Uncharacterized protein</fullName>
    </submittedName>
</protein>
<reference evidence="1" key="1">
    <citation type="submission" date="2022-06" db="EMBL/GenBank/DDBJ databases">
        <title>Aquibacillus sp. a new bacterium isolated from soil saline samples.</title>
        <authorList>
            <person name="Galisteo C."/>
            <person name="De La Haba R."/>
            <person name="Sanchez-Porro C."/>
            <person name="Ventosa A."/>
        </authorList>
    </citation>
    <scope>NUCLEOTIDE SEQUENCE</scope>
    <source>
        <strain evidence="1">JCM 12387</strain>
    </source>
</reference>
<gene>
    <name evidence="1" type="ORF">NC661_05620</name>
</gene>
<keyword evidence="2" id="KW-1185">Reference proteome</keyword>
<accession>A0A9X4AIW9</accession>
<dbReference type="Proteomes" id="UP001145072">
    <property type="component" value="Unassembled WGS sequence"/>
</dbReference>
<dbReference type="AlphaFoldDB" id="A0A9X4AIW9"/>
<evidence type="ECO:0000313" key="1">
    <source>
        <dbReference type="EMBL" id="MDC3419845.1"/>
    </source>
</evidence>
<comment type="caution">
    <text evidence="1">The sequence shown here is derived from an EMBL/GenBank/DDBJ whole genome shotgun (WGS) entry which is preliminary data.</text>
</comment>
<evidence type="ECO:0000313" key="2">
    <source>
        <dbReference type="Proteomes" id="UP001145072"/>
    </source>
</evidence>
<organism evidence="1 2">
    <name type="scientific">Aquibacillus koreensis</name>
    <dbReference type="NCBI Taxonomy" id="279446"/>
    <lineage>
        <taxon>Bacteria</taxon>
        <taxon>Bacillati</taxon>
        <taxon>Bacillota</taxon>
        <taxon>Bacilli</taxon>
        <taxon>Bacillales</taxon>
        <taxon>Bacillaceae</taxon>
        <taxon>Aquibacillus</taxon>
    </lineage>
</organism>